<keyword evidence="8" id="KW-1185">Reference proteome</keyword>
<protein>
    <recommendedName>
        <fullName evidence="9">Tetraspanin</fullName>
    </recommendedName>
</protein>
<evidence type="ECO:0000313" key="7">
    <source>
        <dbReference type="EMBL" id="CAG9819561.1"/>
    </source>
</evidence>
<evidence type="ECO:0000256" key="2">
    <source>
        <dbReference type="ARBA" id="ARBA00022692"/>
    </source>
</evidence>
<keyword evidence="4 6" id="KW-0472">Membrane</keyword>
<proteinExistence type="predicted"/>
<dbReference type="Pfam" id="PF00335">
    <property type="entry name" value="Tetraspanin"/>
    <property type="match status" value="1"/>
</dbReference>
<feature type="transmembrane region" description="Helical" evidence="6">
    <location>
        <begin position="371"/>
        <end position="390"/>
    </location>
</feature>
<reference evidence="7" key="2">
    <citation type="submission" date="2022-10" db="EMBL/GenBank/DDBJ databases">
        <authorList>
            <consortium name="ENA_rothamsted_submissions"/>
            <consortium name="culmorum"/>
            <person name="King R."/>
        </authorList>
    </citation>
    <scope>NUCLEOTIDE SEQUENCE</scope>
</reference>
<keyword evidence="3 6" id="KW-1133">Transmembrane helix</keyword>
<evidence type="ECO:0000256" key="3">
    <source>
        <dbReference type="ARBA" id="ARBA00022989"/>
    </source>
</evidence>
<dbReference type="InterPro" id="IPR018499">
    <property type="entry name" value="Tetraspanin/Peripherin"/>
</dbReference>
<sequence length="564" mass="64829">MVDRGSQARLARDKLVQQFIGSVHANGQRDHHRPLPNVSRSEFEWDVQNTKAWRKYGTKPKSKQCGFDLLQSDIPPRTAIYKSADISYSRNVSIDFLMEIEKQTGIAGNEKADELARRGSDNEPDPGQTLGVPKRTARVSVKDWIQAKHKSYWENIPRNRHGKQYIKEPSHKRTVDLLNLNRAQIKTVTGLMTGHAPVKEHLARMGLYNGDPSCRLCDKEPETVAHILCRCEALDRRRQKIFGQPVGEPEIFNSHPVKDLYRLVQGNKQNRSFNSDNYEKYIWLTESEVRNKLFCWYCVLFSTDKSSCWGRLGYNDLKNLPRGLDRHCKSQEHMITGCGLLGVGIWLRVAYEGYASLLPQYALLSADSLAIALGTITFVFSFFACCGSWFQNRCMLITYFCLVVFIFVAEFLLGSLAFAFKDNLKHTLNEELRNGLTHHYNVTTHGPKSLVQIWDNIQSQFGCCGVQDYQDWYMIDAWPEEKWVPDSCCLPASYDYNCGKIKDVSIYTQGCYDQIHNFFIKRLDIIGFVGILIAFFQLYGLISSMLLFCTVKHKRLSRTYKSYS</sequence>
<reference evidence="7" key="1">
    <citation type="submission" date="2022-01" db="EMBL/GenBank/DDBJ databases">
        <authorList>
            <person name="King R."/>
        </authorList>
    </citation>
    <scope>NUCLEOTIDE SEQUENCE</scope>
</reference>
<dbReference type="Proteomes" id="UP001153737">
    <property type="component" value="Chromosome 3"/>
</dbReference>
<evidence type="ECO:0008006" key="9">
    <source>
        <dbReference type="Google" id="ProtNLM"/>
    </source>
</evidence>
<dbReference type="OrthoDB" id="432835at2759"/>
<feature type="transmembrane region" description="Helical" evidence="6">
    <location>
        <begin position="525"/>
        <end position="551"/>
    </location>
</feature>
<evidence type="ECO:0000256" key="1">
    <source>
        <dbReference type="ARBA" id="ARBA00004141"/>
    </source>
</evidence>
<name>A0A9N9SH82_PHACE</name>
<keyword evidence="2 6" id="KW-0812">Transmembrane</keyword>
<evidence type="ECO:0000256" key="4">
    <source>
        <dbReference type="ARBA" id="ARBA00023136"/>
    </source>
</evidence>
<gene>
    <name evidence="7" type="ORF">PHAECO_LOCUS7458</name>
</gene>
<dbReference type="InterPro" id="IPR008952">
    <property type="entry name" value="Tetraspanin_EC2_sf"/>
</dbReference>
<feature type="region of interest" description="Disordered" evidence="5">
    <location>
        <begin position="113"/>
        <end position="132"/>
    </location>
</feature>
<dbReference type="PRINTS" id="PR00259">
    <property type="entry name" value="TMFOUR"/>
</dbReference>
<dbReference type="EMBL" id="OU896709">
    <property type="protein sequence ID" value="CAG9819561.1"/>
    <property type="molecule type" value="Genomic_DNA"/>
</dbReference>
<dbReference type="GO" id="GO:0005886">
    <property type="term" value="C:plasma membrane"/>
    <property type="evidence" value="ECO:0007669"/>
    <property type="project" value="TreeGrafter"/>
</dbReference>
<dbReference type="AlphaFoldDB" id="A0A9N9SH82"/>
<comment type="subcellular location">
    <subcellularLocation>
        <location evidence="1">Membrane</location>
        <topology evidence="1">Multi-pass membrane protein</topology>
    </subcellularLocation>
</comment>
<feature type="transmembrane region" description="Helical" evidence="6">
    <location>
        <begin position="397"/>
        <end position="420"/>
    </location>
</feature>
<dbReference type="PANTHER" id="PTHR19282">
    <property type="entry name" value="TETRASPANIN"/>
    <property type="match status" value="1"/>
</dbReference>
<dbReference type="SUPFAM" id="SSF48652">
    <property type="entry name" value="Tetraspanin"/>
    <property type="match status" value="1"/>
</dbReference>
<evidence type="ECO:0000313" key="8">
    <source>
        <dbReference type="Proteomes" id="UP001153737"/>
    </source>
</evidence>
<organism evidence="7 8">
    <name type="scientific">Phaedon cochleariae</name>
    <name type="common">Mustard beetle</name>
    <dbReference type="NCBI Taxonomy" id="80249"/>
    <lineage>
        <taxon>Eukaryota</taxon>
        <taxon>Metazoa</taxon>
        <taxon>Ecdysozoa</taxon>
        <taxon>Arthropoda</taxon>
        <taxon>Hexapoda</taxon>
        <taxon>Insecta</taxon>
        <taxon>Pterygota</taxon>
        <taxon>Neoptera</taxon>
        <taxon>Endopterygota</taxon>
        <taxon>Coleoptera</taxon>
        <taxon>Polyphaga</taxon>
        <taxon>Cucujiformia</taxon>
        <taxon>Chrysomeloidea</taxon>
        <taxon>Chrysomelidae</taxon>
        <taxon>Chrysomelinae</taxon>
        <taxon>Chrysomelini</taxon>
        <taxon>Phaedon</taxon>
    </lineage>
</organism>
<evidence type="ECO:0000256" key="6">
    <source>
        <dbReference type="SAM" id="Phobius"/>
    </source>
</evidence>
<evidence type="ECO:0000256" key="5">
    <source>
        <dbReference type="SAM" id="MobiDB-lite"/>
    </source>
</evidence>
<dbReference type="Gene3D" id="1.10.1450.10">
    <property type="entry name" value="Tetraspanin"/>
    <property type="match status" value="1"/>
</dbReference>
<dbReference type="PANTHER" id="PTHR19282:SF478">
    <property type="entry name" value="TETRASPANIN"/>
    <property type="match status" value="1"/>
</dbReference>
<accession>A0A9N9SH82</accession>